<dbReference type="InterPro" id="IPR024930">
    <property type="entry name" value="Skp_dom_sf"/>
</dbReference>
<dbReference type="EMBL" id="FSRG01000006">
    <property type="protein sequence ID" value="SIO28701.1"/>
    <property type="molecule type" value="Genomic_DNA"/>
</dbReference>
<evidence type="ECO:0000313" key="2">
    <source>
        <dbReference type="EMBL" id="SIO28701.1"/>
    </source>
</evidence>
<dbReference type="SUPFAM" id="SSF111384">
    <property type="entry name" value="OmpH-like"/>
    <property type="match status" value="1"/>
</dbReference>
<proteinExistence type="predicted"/>
<evidence type="ECO:0000256" key="1">
    <source>
        <dbReference type="SAM" id="Coils"/>
    </source>
</evidence>
<gene>
    <name evidence="2" type="ORF">SAMN02745161_2548</name>
</gene>
<dbReference type="AlphaFoldDB" id="A0A1N6I9K7"/>
<reference evidence="3" key="1">
    <citation type="submission" date="2016-11" db="EMBL/GenBank/DDBJ databases">
        <authorList>
            <person name="Varghese N."/>
            <person name="Submissions S."/>
        </authorList>
    </citation>
    <scope>NUCLEOTIDE SEQUENCE [LARGE SCALE GENOMIC DNA]</scope>
    <source>
        <strain evidence="3">DSM 17456</strain>
    </source>
</reference>
<dbReference type="RefSeq" id="WP_074217319.1">
    <property type="nucleotide sequence ID" value="NZ_FSRG01000006.1"/>
</dbReference>
<organism evidence="2 3">
    <name type="scientific">Halodesulfovibrio marinisediminis DSM 17456</name>
    <dbReference type="NCBI Taxonomy" id="1121457"/>
    <lineage>
        <taxon>Bacteria</taxon>
        <taxon>Pseudomonadati</taxon>
        <taxon>Thermodesulfobacteriota</taxon>
        <taxon>Desulfovibrionia</taxon>
        <taxon>Desulfovibrionales</taxon>
        <taxon>Desulfovibrionaceae</taxon>
        <taxon>Halodesulfovibrio</taxon>
    </lineage>
</organism>
<sequence>MNIEKLISEVDSLEEQLQALNEQHEELSSVLGQSEFATYEEALAAAPAEVQEAMKSSQQEAECSVLDMSE</sequence>
<keyword evidence="1" id="KW-0175">Coiled coil</keyword>
<keyword evidence="3" id="KW-1185">Reference proteome</keyword>
<dbReference type="STRING" id="1121457.SAMN02745161_2548"/>
<evidence type="ECO:0000313" key="3">
    <source>
        <dbReference type="Proteomes" id="UP000184694"/>
    </source>
</evidence>
<feature type="coiled-coil region" evidence="1">
    <location>
        <begin position="3"/>
        <end position="30"/>
    </location>
</feature>
<accession>A0A1N6I9K7</accession>
<name>A0A1N6I9K7_9BACT</name>
<protein>
    <submittedName>
        <fullName evidence="2">Uncharacterized protein</fullName>
    </submittedName>
</protein>
<dbReference type="Proteomes" id="UP000184694">
    <property type="component" value="Unassembled WGS sequence"/>
</dbReference>